<gene>
    <name evidence="2" type="ORF">ABJI51_01555</name>
</gene>
<dbReference type="EMBL" id="JBDZYD010000001">
    <property type="protein sequence ID" value="MEQ0557738.1"/>
    <property type="molecule type" value="Genomic_DNA"/>
</dbReference>
<evidence type="ECO:0000313" key="3">
    <source>
        <dbReference type="Proteomes" id="UP001440984"/>
    </source>
</evidence>
<protein>
    <submittedName>
        <fullName evidence="2">Uncharacterized protein</fullName>
    </submittedName>
</protein>
<evidence type="ECO:0000256" key="1">
    <source>
        <dbReference type="SAM" id="MobiDB-lite"/>
    </source>
</evidence>
<dbReference type="Proteomes" id="UP001440984">
    <property type="component" value="Unassembled WGS sequence"/>
</dbReference>
<reference evidence="2 3" key="1">
    <citation type="submission" date="2024-05" db="EMBL/GenBank/DDBJ databases">
        <authorList>
            <person name="Zhao H."/>
            <person name="Xu Y."/>
            <person name="Lin S."/>
            <person name="Spain J.C."/>
            <person name="Zhou N.-Y."/>
        </authorList>
    </citation>
    <scope>NUCLEOTIDE SEQUENCE [LARGE SCALE GENOMIC DNA]</scope>
    <source>
        <strain evidence="2 3">NEAU-NG30</strain>
    </source>
</reference>
<accession>A0ABV0L8K5</accession>
<organism evidence="2 3">
    <name type="scientific">Amycolatopsis melonis</name>
    <dbReference type="NCBI Taxonomy" id="3156488"/>
    <lineage>
        <taxon>Bacteria</taxon>
        <taxon>Bacillati</taxon>
        <taxon>Actinomycetota</taxon>
        <taxon>Actinomycetes</taxon>
        <taxon>Pseudonocardiales</taxon>
        <taxon>Pseudonocardiaceae</taxon>
        <taxon>Amycolatopsis</taxon>
    </lineage>
</organism>
<comment type="caution">
    <text evidence="2">The sequence shown here is derived from an EMBL/GenBank/DDBJ whole genome shotgun (WGS) entry which is preliminary data.</text>
</comment>
<proteinExistence type="predicted"/>
<feature type="region of interest" description="Disordered" evidence="1">
    <location>
        <begin position="141"/>
        <end position="164"/>
    </location>
</feature>
<keyword evidence="3" id="KW-1185">Reference proteome</keyword>
<name>A0ABV0L8K5_9PSEU</name>
<evidence type="ECO:0000313" key="2">
    <source>
        <dbReference type="EMBL" id="MEQ0557738.1"/>
    </source>
</evidence>
<dbReference type="RefSeq" id="WP_348947044.1">
    <property type="nucleotide sequence ID" value="NZ_JBDZYD010000001.1"/>
</dbReference>
<sequence>MPRDVLLGNTVTGILVPRSGQRPPQAAAVLAIDAHGLAGTPEAEPAVSLTLDRDVAGRTATAPQCTVTTLGNPQRVLTAWQEIADGEEENLLGSLDRVPPPALAPGPRPSTRITWHAVPESVAWSLCWLVPWCHPHEPDPQPFPPEESLPHWFTPVPGPRPWPA</sequence>